<protein>
    <submittedName>
        <fullName evidence="1">Uncharacterized protein</fullName>
    </submittedName>
</protein>
<dbReference type="Proteomes" id="UP001186944">
    <property type="component" value="Unassembled WGS sequence"/>
</dbReference>
<sequence length="122" mass="13764">MLVSTLAAGFDKRTFWTRSDECGWYPPGEPCPNRKRASDMAVPHALDAWREKASKMRQVLSSLEKRTFFTRQGPCGYETPGNPCVINYKEGGDGRPVAFPKDNDARLKLAEKLREIPLAAYQ</sequence>
<name>A0AA89CCD2_PINIB</name>
<organism evidence="1 2">
    <name type="scientific">Pinctada imbricata</name>
    <name type="common">Atlantic pearl-oyster</name>
    <name type="synonym">Pinctada martensii</name>
    <dbReference type="NCBI Taxonomy" id="66713"/>
    <lineage>
        <taxon>Eukaryota</taxon>
        <taxon>Metazoa</taxon>
        <taxon>Spiralia</taxon>
        <taxon>Lophotrochozoa</taxon>
        <taxon>Mollusca</taxon>
        <taxon>Bivalvia</taxon>
        <taxon>Autobranchia</taxon>
        <taxon>Pteriomorphia</taxon>
        <taxon>Pterioida</taxon>
        <taxon>Pterioidea</taxon>
        <taxon>Pteriidae</taxon>
        <taxon>Pinctada</taxon>
    </lineage>
</organism>
<gene>
    <name evidence="1" type="ORF">FSP39_023589</name>
</gene>
<comment type="caution">
    <text evidence="1">The sequence shown here is derived from an EMBL/GenBank/DDBJ whole genome shotgun (WGS) entry which is preliminary data.</text>
</comment>
<reference evidence="1" key="1">
    <citation type="submission" date="2019-08" db="EMBL/GenBank/DDBJ databases">
        <title>The improved chromosome-level genome for the pearl oyster Pinctada fucata martensii using PacBio sequencing and Hi-C.</title>
        <authorList>
            <person name="Zheng Z."/>
        </authorList>
    </citation>
    <scope>NUCLEOTIDE SEQUENCE</scope>
    <source>
        <strain evidence="1">ZZ-2019</strain>
        <tissue evidence="1">Adductor muscle</tissue>
    </source>
</reference>
<dbReference type="AlphaFoldDB" id="A0AA89CCD2"/>
<evidence type="ECO:0000313" key="2">
    <source>
        <dbReference type="Proteomes" id="UP001186944"/>
    </source>
</evidence>
<proteinExistence type="predicted"/>
<evidence type="ECO:0000313" key="1">
    <source>
        <dbReference type="EMBL" id="KAK3105369.1"/>
    </source>
</evidence>
<dbReference type="EMBL" id="VSWD01000004">
    <property type="protein sequence ID" value="KAK3105369.1"/>
    <property type="molecule type" value="Genomic_DNA"/>
</dbReference>
<keyword evidence="2" id="KW-1185">Reference proteome</keyword>
<accession>A0AA89CCD2</accession>